<evidence type="ECO:0000313" key="1">
    <source>
        <dbReference type="EMBL" id="GBF41232.1"/>
    </source>
</evidence>
<dbReference type="AlphaFoldDB" id="A0A2P2D9D6"/>
<organism evidence="1 2">
    <name type="scientific">Leptospira ellinghausenii</name>
    <dbReference type="NCBI Taxonomy" id="1917822"/>
    <lineage>
        <taxon>Bacteria</taxon>
        <taxon>Pseudomonadati</taxon>
        <taxon>Spirochaetota</taxon>
        <taxon>Spirochaetia</taxon>
        <taxon>Leptospirales</taxon>
        <taxon>Leptospiraceae</taxon>
        <taxon>Leptospira</taxon>
    </lineage>
</organism>
<name>A0A2P2D9D6_9LEPT</name>
<dbReference type="Gene3D" id="3.30.1490.20">
    <property type="entry name" value="ATP-grasp fold, A domain"/>
    <property type="match status" value="1"/>
</dbReference>
<evidence type="ECO:0000313" key="2">
    <source>
        <dbReference type="Proteomes" id="UP000245206"/>
    </source>
</evidence>
<reference evidence="2" key="1">
    <citation type="journal article" date="2019" name="Microbiol. Immunol.">
        <title>Molecular and phenotypic characterization of Leptospira johnsonii sp. nov., Leptospira ellinghausenii sp. nov. and Leptospira ryugenii sp. nov. isolated from soil and water in Japan.</title>
        <authorList>
            <person name="Masuzawa T."/>
            <person name="Saito M."/>
            <person name="Nakao R."/>
            <person name="Nikaido Y."/>
            <person name="Matsumoto M."/>
            <person name="Ogawa M."/>
            <person name="Yokoyama M."/>
            <person name="Hidaka Y."/>
            <person name="Tomita J."/>
            <person name="Sakakibara K."/>
            <person name="Suzuki K."/>
            <person name="Yasuda S."/>
            <person name="Sato H."/>
            <person name="Yamaguchi M."/>
            <person name="Yoshida S.I."/>
            <person name="Koizumi N."/>
            <person name="Kawamura Y."/>
        </authorList>
    </citation>
    <scope>NUCLEOTIDE SEQUENCE [LARGE SCALE GENOMIC DNA]</scope>
    <source>
        <strain evidence="2">E18</strain>
    </source>
</reference>
<sequence>MEFWPSSLFYLPLLPYVIYLAVRYRGIRYLTATNPGIIASGIAGESKYDILNLIPNKYIAKSYLVSSSIEDPERLIKQWLTKNKIKFPIIAKPDKGERGFLVQKIHTMSELKQVLHNYPIDWLLQEWIEGPFEVGIFYCRYPNDSRGMIFSVTDKVFPEIIGDGISTLESLIENHPRFRFQMETHKKHNFGKLQQIIPLGEKQRIGSIGNHIQGCMFQDGGYLLTNKLKTELIKIGDRTKGFYFGRFDIRFHDVKKFQEGKGFKIIELNGVTSESTNLYDPKFSIRQSYSILWNQWRFIFEIGYQNYKKGIHFYPYGKLFQLIRNHNEYRKKFSRLEKSP</sequence>
<dbReference type="SUPFAM" id="SSF56059">
    <property type="entry name" value="Glutathione synthetase ATP-binding domain-like"/>
    <property type="match status" value="1"/>
</dbReference>
<proteinExistence type="predicted"/>
<comment type="caution">
    <text evidence="1">The sequence shown here is derived from an EMBL/GenBank/DDBJ whole genome shotgun (WGS) entry which is preliminary data.</text>
</comment>
<dbReference type="Proteomes" id="UP000245206">
    <property type="component" value="Unassembled WGS sequence"/>
</dbReference>
<dbReference type="GO" id="GO:0005524">
    <property type="term" value="F:ATP binding"/>
    <property type="evidence" value="ECO:0007669"/>
    <property type="project" value="InterPro"/>
</dbReference>
<accession>A0A2P2D9D6</accession>
<evidence type="ECO:0008006" key="3">
    <source>
        <dbReference type="Google" id="ProtNLM"/>
    </source>
</evidence>
<gene>
    <name evidence="1" type="ORF">LPTSP2_05040</name>
</gene>
<dbReference type="InterPro" id="IPR013815">
    <property type="entry name" value="ATP_grasp_subdomain_1"/>
</dbReference>
<protein>
    <recommendedName>
        <fullName evidence="3">ATP-grasp domain-containing protein</fullName>
    </recommendedName>
</protein>
<keyword evidence="2" id="KW-1185">Reference proteome</keyword>
<dbReference type="EMBL" id="BFAZ01000003">
    <property type="protein sequence ID" value="GBF41232.1"/>
    <property type="molecule type" value="Genomic_DNA"/>
</dbReference>